<evidence type="ECO:0000313" key="2">
    <source>
        <dbReference type="EMBL" id="GMA90752.1"/>
    </source>
</evidence>
<feature type="domain" description="Glutamyl-tRNA reductase N-terminal" evidence="1">
    <location>
        <begin position="9"/>
        <end position="82"/>
    </location>
</feature>
<sequence>MEHVLFCLTANHGNADFELLDRISHTSAPAASRRLAALEFVRGAVVLATCNRFEVYLDLDDPLAAPDAVATEAVVAALAEHSPPTPNCCARAPMHTWARAPCGTCSP</sequence>
<accession>A0ABQ6JVJ4</accession>
<protein>
    <recommendedName>
        <fullName evidence="1">Glutamyl-tRNA reductase N-terminal domain-containing protein</fullName>
    </recommendedName>
</protein>
<dbReference type="Pfam" id="PF05201">
    <property type="entry name" value="GlutR_N"/>
    <property type="match status" value="1"/>
</dbReference>
<dbReference type="Gene3D" id="3.30.460.30">
    <property type="entry name" value="Glutamyl-tRNA reductase, N-terminal domain"/>
    <property type="match status" value="1"/>
</dbReference>
<dbReference type="EMBL" id="BSVA01000001">
    <property type="protein sequence ID" value="GMA90752.1"/>
    <property type="molecule type" value="Genomic_DNA"/>
</dbReference>
<gene>
    <name evidence="2" type="ORF">GCM10025869_12810</name>
</gene>
<proteinExistence type="predicted"/>
<name>A0ABQ6JVJ4_9MICO</name>
<dbReference type="InterPro" id="IPR036343">
    <property type="entry name" value="GluRdtase_N_sf"/>
</dbReference>
<dbReference type="Proteomes" id="UP001157069">
    <property type="component" value="Unassembled WGS sequence"/>
</dbReference>
<dbReference type="InterPro" id="IPR015895">
    <property type="entry name" value="4pyrrol_synth_GluRdtase_N"/>
</dbReference>
<keyword evidence="3" id="KW-1185">Reference proteome</keyword>
<evidence type="ECO:0000313" key="3">
    <source>
        <dbReference type="Proteomes" id="UP001157069"/>
    </source>
</evidence>
<dbReference type="SUPFAM" id="SSF69742">
    <property type="entry name" value="Glutamyl tRNA-reductase catalytic, N-terminal domain"/>
    <property type="match status" value="1"/>
</dbReference>
<comment type="caution">
    <text evidence="2">The sequence shown here is derived from an EMBL/GenBank/DDBJ whole genome shotgun (WGS) entry which is preliminary data.</text>
</comment>
<evidence type="ECO:0000259" key="1">
    <source>
        <dbReference type="Pfam" id="PF05201"/>
    </source>
</evidence>
<reference evidence="3" key="1">
    <citation type="journal article" date="2019" name="Int. J. Syst. Evol. Microbiol.">
        <title>The Global Catalogue of Microorganisms (GCM) 10K type strain sequencing project: providing services to taxonomists for standard genome sequencing and annotation.</title>
        <authorList>
            <consortium name="The Broad Institute Genomics Platform"/>
            <consortium name="The Broad Institute Genome Sequencing Center for Infectious Disease"/>
            <person name="Wu L."/>
            <person name="Ma J."/>
        </authorList>
    </citation>
    <scope>NUCLEOTIDE SEQUENCE [LARGE SCALE GENOMIC DNA]</scope>
    <source>
        <strain evidence="3">NBRC 108755</strain>
    </source>
</reference>
<organism evidence="2 3">
    <name type="scientific">Homoserinibacter gongjuensis</name>
    <dbReference type="NCBI Taxonomy" id="1162968"/>
    <lineage>
        <taxon>Bacteria</taxon>
        <taxon>Bacillati</taxon>
        <taxon>Actinomycetota</taxon>
        <taxon>Actinomycetes</taxon>
        <taxon>Micrococcales</taxon>
        <taxon>Microbacteriaceae</taxon>
        <taxon>Homoserinibacter</taxon>
    </lineage>
</organism>